<keyword evidence="7" id="KW-0732">Signal</keyword>
<evidence type="ECO:0000313" key="15">
    <source>
        <dbReference type="EMBL" id="EQD28881.1"/>
    </source>
</evidence>
<dbReference type="InterPro" id="IPR001478">
    <property type="entry name" value="PDZ"/>
</dbReference>
<protein>
    <recommendedName>
        <fullName evidence="5">Probable periplasmic serine endoprotease DegP-like</fullName>
        <ecNumber evidence="4">3.4.21.107</ecNumber>
    </recommendedName>
    <alternativeName>
        <fullName evidence="13">Protease Do</fullName>
    </alternativeName>
</protein>
<organism evidence="15">
    <name type="scientific">mine drainage metagenome</name>
    <dbReference type="NCBI Taxonomy" id="410659"/>
    <lineage>
        <taxon>unclassified sequences</taxon>
        <taxon>metagenomes</taxon>
        <taxon>ecological metagenomes</taxon>
    </lineage>
</organism>
<dbReference type="InterPro" id="IPR011782">
    <property type="entry name" value="Pept_S1C_Do"/>
</dbReference>
<dbReference type="InterPro" id="IPR009003">
    <property type="entry name" value="Peptidase_S1_PA"/>
</dbReference>
<evidence type="ECO:0000256" key="1">
    <source>
        <dbReference type="ARBA" id="ARBA00001772"/>
    </source>
</evidence>
<dbReference type="CDD" id="cd10839">
    <property type="entry name" value="cpPDZ1_DegP-like"/>
    <property type="match status" value="1"/>
</dbReference>
<comment type="caution">
    <text evidence="15">The sequence shown here is derived from an EMBL/GenBank/DDBJ whole genome shotgun (WGS) entry which is preliminary data.</text>
</comment>
<keyword evidence="11" id="KW-0720">Serine protease</keyword>
<reference evidence="15" key="1">
    <citation type="submission" date="2013-08" db="EMBL/GenBank/DDBJ databases">
        <authorList>
            <person name="Mendez C."/>
            <person name="Richter M."/>
            <person name="Ferrer M."/>
            <person name="Sanchez J."/>
        </authorList>
    </citation>
    <scope>NUCLEOTIDE SEQUENCE</scope>
</reference>
<evidence type="ECO:0000256" key="8">
    <source>
        <dbReference type="ARBA" id="ARBA00022737"/>
    </source>
</evidence>
<sequence>MKRTLLKLAALALLVAIPLVGMAASAVSAGLPDFTSIVEKYGPTVVNVRADITQPSPFSRGPGGQQQAQVPDIFRFFGFPVPPPQQMQPEEEISMGSGFIISPDGYILTNDHVVDGAKKISVTLTDRKVYPAKLVGADAMYDIALLKIDATNLPAVAIGNSNAVKPGQWVLAIGEPFGLSNTVTAGIVSAIGRALGQQDQPYTPFIQTDVPINRGNSGGPLFNLDGQVIGINSQIFSNTGGYLGVSFAIPIDVAMHVVNQIKTKGYVTRGMIGVMVQQITPNMAKGLHMSHVEGAQVTNVEPGSPAAKAGIKVGDVITTFDGRPIYNVGDLPPMVGLTPPGSIAKVTVNRYGKTLTFDVKVEQAPRGKNALSTMEQAVAGNGLGLMVKDLSAGQRQQLGLKAGEGVQISTVSGPARDAGLQPGDVILMVGQQRVGSVTQFESAVRAYKPGQVAILLVRRGQVSQFVAVPVPKPGAGKQ</sequence>
<dbReference type="CDD" id="cd06779">
    <property type="entry name" value="cpPDZ_Deg_HtrA-like"/>
    <property type="match status" value="1"/>
</dbReference>
<evidence type="ECO:0000256" key="2">
    <source>
        <dbReference type="ARBA" id="ARBA00004418"/>
    </source>
</evidence>
<evidence type="ECO:0000256" key="5">
    <source>
        <dbReference type="ARBA" id="ARBA00013958"/>
    </source>
</evidence>
<evidence type="ECO:0000256" key="9">
    <source>
        <dbReference type="ARBA" id="ARBA00022764"/>
    </source>
</evidence>
<dbReference type="GO" id="GO:0042597">
    <property type="term" value="C:periplasmic space"/>
    <property type="evidence" value="ECO:0007669"/>
    <property type="project" value="UniProtKB-SubCell"/>
</dbReference>
<dbReference type="InterPro" id="IPR036034">
    <property type="entry name" value="PDZ_sf"/>
</dbReference>
<name>T0Y1C4_9ZZZZ</name>
<accession>T0Y1C4</accession>
<dbReference type="SUPFAM" id="SSF50494">
    <property type="entry name" value="Trypsin-like serine proteases"/>
    <property type="match status" value="1"/>
</dbReference>
<dbReference type="PANTHER" id="PTHR22939:SF130">
    <property type="entry name" value="PERIPLASMIC SERINE ENDOPROTEASE DEGP-LIKE-RELATED"/>
    <property type="match status" value="1"/>
</dbReference>
<dbReference type="Pfam" id="PF13365">
    <property type="entry name" value="Trypsin_2"/>
    <property type="match status" value="1"/>
</dbReference>
<dbReference type="PRINTS" id="PR00834">
    <property type="entry name" value="PROTEASES2C"/>
</dbReference>
<dbReference type="PROSITE" id="PS50106">
    <property type="entry name" value="PDZ"/>
    <property type="match status" value="2"/>
</dbReference>
<keyword evidence="9" id="KW-0574">Periplasm</keyword>
<dbReference type="SMART" id="SM00228">
    <property type="entry name" value="PDZ"/>
    <property type="match status" value="2"/>
</dbReference>
<dbReference type="GO" id="GO:0004252">
    <property type="term" value="F:serine-type endopeptidase activity"/>
    <property type="evidence" value="ECO:0007669"/>
    <property type="project" value="InterPro"/>
</dbReference>
<evidence type="ECO:0000256" key="6">
    <source>
        <dbReference type="ARBA" id="ARBA00022670"/>
    </source>
</evidence>
<comment type="similarity">
    <text evidence="3">Belongs to the peptidase S1C family.</text>
</comment>
<evidence type="ECO:0000256" key="12">
    <source>
        <dbReference type="ARBA" id="ARBA00023016"/>
    </source>
</evidence>
<reference evidence="15" key="2">
    <citation type="journal article" date="2014" name="ISME J.">
        <title>Microbial stratification in low pH oxic and suboxic macroscopic growths along an acid mine drainage.</title>
        <authorList>
            <person name="Mendez-Garcia C."/>
            <person name="Mesa V."/>
            <person name="Sprenger R.R."/>
            <person name="Richter M."/>
            <person name="Diez M.S."/>
            <person name="Solano J."/>
            <person name="Bargiela R."/>
            <person name="Golyshina O.V."/>
            <person name="Manteca A."/>
            <person name="Ramos J.L."/>
            <person name="Gallego J.R."/>
            <person name="Llorente I."/>
            <person name="Martins Dos Santos V.A."/>
            <person name="Jensen O.N."/>
            <person name="Pelaez A.I."/>
            <person name="Sanchez J."/>
            <person name="Ferrer M."/>
        </authorList>
    </citation>
    <scope>NUCLEOTIDE SEQUENCE</scope>
</reference>
<evidence type="ECO:0000256" key="11">
    <source>
        <dbReference type="ARBA" id="ARBA00022825"/>
    </source>
</evidence>
<comment type="catalytic activity">
    <reaction evidence="1">
        <text>Acts on substrates that are at least partially unfolded. The cleavage site P1 residue is normally between a pair of hydrophobic residues, such as Val-|-Val.</text>
        <dbReference type="EC" id="3.4.21.107"/>
    </reaction>
</comment>
<dbReference type="SUPFAM" id="SSF50156">
    <property type="entry name" value="PDZ domain-like"/>
    <property type="match status" value="2"/>
</dbReference>
<keyword evidence="10" id="KW-0378">Hydrolase</keyword>
<proteinExistence type="inferred from homology"/>
<dbReference type="GO" id="GO:0006508">
    <property type="term" value="P:proteolysis"/>
    <property type="evidence" value="ECO:0007669"/>
    <property type="project" value="UniProtKB-KW"/>
</dbReference>
<evidence type="ECO:0000256" key="3">
    <source>
        <dbReference type="ARBA" id="ARBA00010541"/>
    </source>
</evidence>
<keyword evidence="12" id="KW-0346">Stress response</keyword>
<dbReference type="Gene3D" id="2.40.10.120">
    <property type="match status" value="1"/>
</dbReference>
<keyword evidence="6 15" id="KW-0645">Protease</keyword>
<evidence type="ECO:0000259" key="14">
    <source>
        <dbReference type="PROSITE" id="PS50106"/>
    </source>
</evidence>
<evidence type="ECO:0000256" key="7">
    <source>
        <dbReference type="ARBA" id="ARBA00022729"/>
    </source>
</evidence>
<dbReference type="EMBL" id="AUZX01015478">
    <property type="protein sequence ID" value="EQD28881.1"/>
    <property type="molecule type" value="Genomic_DNA"/>
</dbReference>
<dbReference type="PANTHER" id="PTHR22939">
    <property type="entry name" value="SERINE PROTEASE FAMILY S1C HTRA-RELATED"/>
    <property type="match status" value="1"/>
</dbReference>
<keyword evidence="8" id="KW-0677">Repeat</keyword>
<feature type="domain" description="PDZ" evidence="14">
    <location>
        <begin position="273"/>
        <end position="328"/>
    </location>
</feature>
<dbReference type="AlphaFoldDB" id="T0Y1C4"/>
<comment type="subcellular location">
    <subcellularLocation>
        <location evidence="2">Periplasm</location>
    </subcellularLocation>
</comment>
<dbReference type="NCBIfam" id="TIGR02037">
    <property type="entry name" value="degP_htrA_DO"/>
    <property type="match status" value="1"/>
</dbReference>
<evidence type="ECO:0000256" key="4">
    <source>
        <dbReference type="ARBA" id="ARBA00013035"/>
    </source>
</evidence>
<feature type="domain" description="PDZ" evidence="14">
    <location>
        <begin position="371"/>
        <end position="461"/>
    </location>
</feature>
<evidence type="ECO:0000256" key="13">
    <source>
        <dbReference type="ARBA" id="ARBA00032850"/>
    </source>
</evidence>
<dbReference type="EC" id="3.4.21.107" evidence="4"/>
<dbReference type="Gene3D" id="2.30.42.10">
    <property type="match status" value="2"/>
</dbReference>
<dbReference type="InterPro" id="IPR001940">
    <property type="entry name" value="Peptidase_S1C"/>
</dbReference>
<dbReference type="Pfam" id="PF13180">
    <property type="entry name" value="PDZ_2"/>
    <property type="match status" value="2"/>
</dbReference>
<gene>
    <name evidence="15" type="ORF">B1A_20956</name>
</gene>
<evidence type="ECO:0000256" key="10">
    <source>
        <dbReference type="ARBA" id="ARBA00022801"/>
    </source>
</evidence>